<evidence type="ECO:0000313" key="1">
    <source>
        <dbReference type="EMBL" id="MBW0509919.1"/>
    </source>
</evidence>
<dbReference type="AlphaFoldDB" id="A0A9Q3HNY4"/>
<sequence>MAWNTRIMKDTPMTGLPFYQQFNWLMTEVNTGLFIDLPSIPEYWITARLNTEFKGHAIIWYTEMNEIHGRRNWPWWKAQIIQKYRNGTWIWKNTISFDDDNYSVDKDSK</sequence>
<accession>A0A9Q3HNY4</accession>
<gene>
    <name evidence="1" type="ORF">O181_049634</name>
</gene>
<dbReference type="OrthoDB" id="2507294at2759"/>
<keyword evidence="2" id="KW-1185">Reference proteome</keyword>
<dbReference type="EMBL" id="AVOT02021232">
    <property type="protein sequence ID" value="MBW0509919.1"/>
    <property type="molecule type" value="Genomic_DNA"/>
</dbReference>
<evidence type="ECO:0000313" key="2">
    <source>
        <dbReference type="Proteomes" id="UP000765509"/>
    </source>
</evidence>
<proteinExistence type="predicted"/>
<dbReference type="Proteomes" id="UP000765509">
    <property type="component" value="Unassembled WGS sequence"/>
</dbReference>
<comment type="caution">
    <text evidence="1">The sequence shown here is derived from an EMBL/GenBank/DDBJ whole genome shotgun (WGS) entry which is preliminary data.</text>
</comment>
<organism evidence="1 2">
    <name type="scientific">Austropuccinia psidii MF-1</name>
    <dbReference type="NCBI Taxonomy" id="1389203"/>
    <lineage>
        <taxon>Eukaryota</taxon>
        <taxon>Fungi</taxon>
        <taxon>Dikarya</taxon>
        <taxon>Basidiomycota</taxon>
        <taxon>Pucciniomycotina</taxon>
        <taxon>Pucciniomycetes</taxon>
        <taxon>Pucciniales</taxon>
        <taxon>Sphaerophragmiaceae</taxon>
        <taxon>Austropuccinia</taxon>
    </lineage>
</organism>
<name>A0A9Q3HNY4_9BASI</name>
<reference evidence="1" key="1">
    <citation type="submission" date="2021-03" db="EMBL/GenBank/DDBJ databases">
        <title>Draft genome sequence of rust myrtle Austropuccinia psidii MF-1, a brazilian biotype.</title>
        <authorList>
            <person name="Quecine M.C."/>
            <person name="Pachon D.M.R."/>
            <person name="Bonatelli M.L."/>
            <person name="Correr F.H."/>
            <person name="Franceschini L.M."/>
            <person name="Leite T.F."/>
            <person name="Margarido G.R.A."/>
            <person name="Almeida C.A."/>
            <person name="Ferrarezi J.A."/>
            <person name="Labate C.A."/>
        </authorList>
    </citation>
    <scope>NUCLEOTIDE SEQUENCE</scope>
    <source>
        <strain evidence="1">MF-1</strain>
    </source>
</reference>
<protein>
    <submittedName>
        <fullName evidence="1">Uncharacterized protein</fullName>
    </submittedName>
</protein>